<keyword evidence="3" id="KW-1185">Reference proteome</keyword>
<reference evidence="2 3" key="1">
    <citation type="submission" date="2022-06" db="EMBL/GenBank/DDBJ databases">
        <title>Genomic Encyclopedia of Type Strains, Phase I: the one thousand microbial genomes (KMG-I) project.</title>
        <authorList>
            <person name="Kyrpides N."/>
        </authorList>
    </citation>
    <scope>NUCLEOTIDE SEQUENCE [LARGE SCALE GENOMIC DNA]</scope>
    <source>
        <strain evidence="2 3">DSM 43889</strain>
    </source>
</reference>
<evidence type="ECO:0000313" key="3">
    <source>
        <dbReference type="Proteomes" id="UP000791080"/>
    </source>
</evidence>
<proteinExistence type="predicted"/>
<dbReference type="EMBL" id="AUBJ02000001">
    <property type="protein sequence ID" value="MCP2329857.1"/>
    <property type="molecule type" value="Genomic_DNA"/>
</dbReference>
<evidence type="ECO:0000256" key="1">
    <source>
        <dbReference type="SAM" id="MobiDB-lite"/>
    </source>
</evidence>
<name>A0ABT1JBI5_ACTCY</name>
<evidence type="ECO:0000313" key="2">
    <source>
        <dbReference type="EMBL" id="MCP2329857.1"/>
    </source>
</evidence>
<organism evidence="2 3">
    <name type="scientific">Actinoalloteichus caeruleus DSM 43889</name>
    <dbReference type="NCBI Taxonomy" id="1120930"/>
    <lineage>
        <taxon>Bacteria</taxon>
        <taxon>Bacillati</taxon>
        <taxon>Actinomycetota</taxon>
        <taxon>Actinomycetes</taxon>
        <taxon>Pseudonocardiales</taxon>
        <taxon>Pseudonocardiaceae</taxon>
        <taxon>Actinoalloteichus</taxon>
        <taxon>Actinoalloteichus cyanogriseus</taxon>
    </lineage>
</organism>
<sequence>MTALAGSLPRPLSDDVSTGRIRAHQQHADSVVTLYRRPRPPDDEKVAALVTMHRRGCVRWARSIQVRRCGGRSPAGTDWAHGGIPVSSINWIRGFLLLYSWNSK</sequence>
<dbReference type="Proteomes" id="UP000791080">
    <property type="component" value="Unassembled WGS sequence"/>
</dbReference>
<protein>
    <submittedName>
        <fullName evidence="2">Uncharacterized protein</fullName>
    </submittedName>
</protein>
<gene>
    <name evidence="2" type="ORF">G443_000127</name>
</gene>
<comment type="caution">
    <text evidence="2">The sequence shown here is derived from an EMBL/GenBank/DDBJ whole genome shotgun (WGS) entry which is preliminary data.</text>
</comment>
<feature type="region of interest" description="Disordered" evidence="1">
    <location>
        <begin position="1"/>
        <end position="29"/>
    </location>
</feature>
<accession>A0ABT1JBI5</accession>